<accession>A0A1F5PXX7</accession>
<dbReference type="InterPro" id="IPR000551">
    <property type="entry name" value="MerR-type_HTH_dom"/>
</dbReference>
<dbReference type="GO" id="GO:0006355">
    <property type="term" value="P:regulation of DNA-templated transcription"/>
    <property type="evidence" value="ECO:0007669"/>
    <property type="project" value="InterPro"/>
</dbReference>
<evidence type="ECO:0000259" key="1">
    <source>
        <dbReference type="PROSITE" id="PS50937"/>
    </source>
</evidence>
<dbReference type="GO" id="GO:0003677">
    <property type="term" value="F:DNA binding"/>
    <property type="evidence" value="ECO:0007669"/>
    <property type="project" value="InterPro"/>
</dbReference>
<dbReference type="EMBL" id="MFFB01000008">
    <property type="protein sequence ID" value="OGE94763.1"/>
    <property type="molecule type" value="Genomic_DNA"/>
</dbReference>
<dbReference type="STRING" id="1817841.A3B10_02290"/>
<comment type="caution">
    <text evidence="2">The sequence shown here is derived from an EMBL/GenBank/DDBJ whole genome shotgun (WGS) entry which is preliminary data.</text>
</comment>
<evidence type="ECO:0000313" key="2">
    <source>
        <dbReference type="EMBL" id="OGE94763.1"/>
    </source>
</evidence>
<dbReference type="Proteomes" id="UP000177281">
    <property type="component" value="Unassembled WGS sequence"/>
</dbReference>
<proteinExistence type="predicted"/>
<gene>
    <name evidence="2" type="ORF">A3B10_02290</name>
</gene>
<protein>
    <recommendedName>
        <fullName evidence="1">HTH merR-type domain-containing protein</fullName>
    </recommendedName>
</protein>
<organism evidence="2 3">
    <name type="scientific">Candidatus Doudnabacteria bacterium RIFCSPLOWO2_01_FULL_44_21</name>
    <dbReference type="NCBI Taxonomy" id="1817841"/>
    <lineage>
        <taxon>Bacteria</taxon>
        <taxon>Candidatus Doudnaibacteriota</taxon>
    </lineage>
</organism>
<evidence type="ECO:0000313" key="3">
    <source>
        <dbReference type="Proteomes" id="UP000177281"/>
    </source>
</evidence>
<dbReference type="Pfam" id="PF00376">
    <property type="entry name" value="MerR"/>
    <property type="match status" value="1"/>
</dbReference>
<dbReference type="SMART" id="SM00422">
    <property type="entry name" value="HTH_MERR"/>
    <property type="match status" value="1"/>
</dbReference>
<dbReference type="InterPro" id="IPR009061">
    <property type="entry name" value="DNA-bd_dom_put_sf"/>
</dbReference>
<sequence>MRMKQDKNLLSIGEAAKFLDVSIHTLRLWDSSGKLKALRSSGRHRYYPKEQLERFVLDTESIARVWAESPTAPELLPDQYCRTYDVFKARLDTMSGILNQDAALKSMVPLITAVTGEIGNNSFDHNFGNWPDVPGIFFYYNTDKRVIVLADRGLGIRATLLRVRPALQDDREALTVAFRERVSGRAPEQRGNGLKFVHDVAMKYSLGVSLQSGTAVADIEKNKGQFKVRLAERNIRGTLAKITY</sequence>
<dbReference type="Gene3D" id="1.10.1660.10">
    <property type="match status" value="1"/>
</dbReference>
<feature type="domain" description="HTH merR-type" evidence="1">
    <location>
        <begin position="9"/>
        <end position="55"/>
    </location>
</feature>
<dbReference type="SUPFAM" id="SSF46955">
    <property type="entry name" value="Putative DNA-binding domain"/>
    <property type="match status" value="1"/>
</dbReference>
<dbReference type="PROSITE" id="PS50937">
    <property type="entry name" value="HTH_MERR_2"/>
    <property type="match status" value="1"/>
</dbReference>
<dbReference type="AlphaFoldDB" id="A0A1F5PXX7"/>
<dbReference type="CDD" id="cd04762">
    <property type="entry name" value="HTH_MerR-trunc"/>
    <property type="match status" value="1"/>
</dbReference>
<reference evidence="2 3" key="1">
    <citation type="journal article" date="2016" name="Nat. Commun.">
        <title>Thousands of microbial genomes shed light on interconnected biogeochemical processes in an aquifer system.</title>
        <authorList>
            <person name="Anantharaman K."/>
            <person name="Brown C.T."/>
            <person name="Hug L.A."/>
            <person name="Sharon I."/>
            <person name="Castelle C.J."/>
            <person name="Probst A.J."/>
            <person name="Thomas B.C."/>
            <person name="Singh A."/>
            <person name="Wilkins M.J."/>
            <person name="Karaoz U."/>
            <person name="Brodie E.L."/>
            <person name="Williams K.H."/>
            <person name="Hubbard S.S."/>
            <person name="Banfield J.F."/>
        </authorList>
    </citation>
    <scope>NUCLEOTIDE SEQUENCE [LARGE SCALE GENOMIC DNA]</scope>
</reference>
<name>A0A1F5PXX7_9BACT</name>